<dbReference type="GO" id="GO:0003677">
    <property type="term" value="F:DNA binding"/>
    <property type="evidence" value="ECO:0007669"/>
    <property type="project" value="InterPro"/>
</dbReference>
<dbReference type="GO" id="GO:0003824">
    <property type="term" value="F:catalytic activity"/>
    <property type="evidence" value="ECO:0007669"/>
    <property type="project" value="InterPro"/>
</dbReference>
<dbReference type="GO" id="GO:0006304">
    <property type="term" value="P:DNA modification"/>
    <property type="evidence" value="ECO:0007669"/>
    <property type="project" value="InterPro"/>
</dbReference>
<evidence type="ECO:0000313" key="3">
    <source>
        <dbReference type="Proteomes" id="UP000199169"/>
    </source>
</evidence>
<evidence type="ECO:0000259" key="1">
    <source>
        <dbReference type="Pfam" id="PF08463"/>
    </source>
</evidence>
<evidence type="ECO:0000313" key="2">
    <source>
        <dbReference type="EMBL" id="SBT04816.1"/>
    </source>
</evidence>
<dbReference type="STRING" id="1860102.ACCAA_190001"/>
<dbReference type="RefSeq" id="WP_245754453.1">
    <property type="nucleotide sequence ID" value="NZ_FLQX01000093.1"/>
</dbReference>
<proteinExistence type="predicted"/>
<reference evidence="2 3" key="1">
    <citation type="submission" date="2016-06" db="EMBL/GenBank/DDBJ databases">
        <authorList>
            <person name="Kjaerup R.B."/>
            <person name="Dalgaard T.S."/>
            <person name="Juul-Madsen H.R."/>
        </authorList>
    </citation>
    <scope>NUCLEOTIDE SEQUENCE [LARGE SCALE GENOMIC DNA]</scope>
    <source>
        <strain evidence="2">3</strain>
    </source>
</reference>
<sequence>MAKKIHTQIGFVNLILDHLTERGVMDAEILYQSPFTDLTPKGPDGLFSSEQLDELMAALEQVRGTAMAA</sequence>
<dbReference type="AlphaFoldDB" id="A0A1A8XJE5"/>
<dbReference type="InterPro" id="IPR013670">
    <property type="entry name" value="EcoEI_R_C_dom"/>
</dbReference>
<dbReference type="Proteomes" id="UP000199169">
    <property type="component" value="Unassembled WGS sequence"/>
</dbReference>
<feature type="domain" description="EcoEI R protein C-terminal" evidence="1">
    <location>
        <begin position="6"/>
        <end position="62"/>
    </location>
</feature>
<dbReference type="Pfam" id="PF08463">
    <property type="entry name" value="EcoEI_R_C"/>
    <property type="match status" value="1"/>
</dbReference>
<gene>
    <name evidence="2" type="ORF">ACCAA_190001</name>
</gene>
<keyword evidence="3" id="KW-1185">Reference proteome</keyword>
<dbReference type="EMBL" id="FLQX01000093">
    <property type="protein sequence ID" value="SBT04816.1"/>
    <property type="molecule type" value="Genomic_DNA"/>
</dbReference>
<accession>A0A1A8XJE5</accession>
<organism evidence="2 3">
    <name type="scientific">Candidatus Accumulibacter aalborgensis</name>
    <dbReference type="NCBI Taxonomy" id="1860102"/>
    <lineage>
        <taxon>Bacteria</taxon>
        <taxon>Pseudomonadati</taxon>
        <taxon>Pseudomonadota</taxon>
        <taxon>Betaproteobacteria</taxon>
        <taxon>Candidatus Accumulibacter</taxon>
    </lineage>
</organism>
<protein>
    <recommendedName>
        <fullName evidence="1">EcoEI R protein C-terminal domain-containing protein</fullName>
    </recommendedName>
</protein>
<name>A0A1A8XJE5_9PROT</name>